<reference evidence="2" key="1">
    <citation type="submission" date="2022-10" db="EMBL/GenBank/DDBJ databases">
        <title>Tapping the CABI collections for fungal endophytes: first genome assemblies for Collariella, Neodidymelliopsis, Ascochyta clinopodiicola, Didymella pomorum, Didymosphaeria variabile, Neocosmospora piperis and Neocucurbitaria cava.</title>
        <authorList>
            <person name="Hill R."/>
        </authorList>
    </citation>
    <scope>NUCLEOTIDE SEQUENCE</scope>
    <source>
        <strain evidence="2">IMI 355082</strain>
    </source>
</reference>
<keyword evidence="1" id="KW-0472">Membrane</keyword>
<feature type="transmembrane region" description="Helical" evidence="1">
    <location>
        <begin position="44"/>
        <end position="64"/>
    </location>
</feature>
<feature type="transmembrane region" description="Helical" evidence="1">
    <location>
        <begin position="84"/>
        <end position="113"/>
    </location>
</feature>
<protein>
    <submittedName>
        <fullName evidence="2">Uncharacterized protein</fullName>
    </submittedName>
</protein>
<feature type="transmembrane region" description="Helical" evidence="1">
    <location>
        <begin position="167"/>
        <end position="186"/>
    </location>
</feature>
<feature type="transmembrane region" description="Helical" evidence="1">
    <location>
        <begin position="125"/>
        <end position="147"/>
    </location>
</feature>
<keyword evidence="3" id="KW-1185">Reference proteome</keyword>
<name>A0A9W8YQL4_9PEZI</name>
<evidence type="ECO:0000256" key="1">
    <source>
        <dbReference type="SAM" id="Phobius"/>
    </source>
</evidence>
<dbReference type="AlphaFoldDB" id="A0A9W8YQL4"/>
<organism evidence="2 3">
    <name type="scientific">Gnomoniopsis smithogilvyi</name>
    <dbReference type="NCBI Taxonomy" id="1191159"/>
    <lineage>
        <taxon>Eukaryota</taxon>
        <taxon>Fungi</taxon>
        <taxon>Dikarya</taxon>
        <taxon>Ascomycota</taxon>
        <taxon>Pezizomycotina</taxon>
        <taxon>Sordariomycetes</taxon>
        <taxon>Sordariomycetidae</taxon>
        <taxon>Diaporthales</taxon>
        <taxon>Gnomoniaceae</taxon>
        <taxon>Gnomoniopsis</taxon>
    </lineage>
</organism>
<gene>
    <name evidence="2" type="ORF">N0V93_008740</name>
</gene>
<comment type="caution">
    <text evidence="2">The sequence shown here is derived from an EMBL/GenBank/DDBJ whole genome shotgun (WGS) entry which is preliminary data.</text>
</comment>
<dbReference type="EMBL" id="JAPEVB010000005">
    <property type="protein sequence ID" value="KAJ4388135.1"/>
    <property type="molecule type" value="Genomic_DNA"/>
</dbReference>
<accession>A0A9W8YQL4</accession>
<keyword evidence="1" id="KW-0812">Transmembrane</keyword>
<evidence type="ECO:0000313" key="3">
    <source>
        <dbReference type="Proteomes" id="UP001140453"/>
    </source>
</evidence>
<dbReference type="Proteomes" id="UP001140453">
    <property type="component" value="Unassembled WGS sequence"/>
</dbReference>
<proteinExistence type="predicted"/>
<keyword evidence="1" id="KW-1133">Transmembrane helix</keyword>
<feature type="transmembrane region" description="Helical" evidence="1">
    <location>
        <begin position="16"/>
        <end position="37"/>
    </location>
</feature>
<sequence length="189" mass="19740">MAEVIGGLVFKELVGAFFMVAYTICVSTGLVGAATGLNALSNHAVSGFISVYVAVFIVVVGVTTLDRPAAAPQTGEFDLGYHVIAQPTFVAAITAVSTIFVSSSGSSAFLPVISEMRRPKDYNKAVYLCMSIVTASYLSFSLVVYRWCGQWVASPSLGSAGPVIKKVAYGIGLIGLLVSACIYLHVAAK</sequence>
<dbReference type="OrthoDB" id="40134at2759"/>
<evidence type="ECO:0000313" key="2">
    <source>
        <dbReference type="EMBL" id="KAJ4388135.1"/>
    </source>
</evidence>